<sequence>MRHLYRASTTCNSMGTLPPCSSPGTSPIPSGAAVMSNLTDRAESRIGFSGLCSLSLAPLLVSILCYALAPSGLPWPRRRQRRINASAHIASRTPPPATPSAMAATGIVRGVGGVGHFRVYFLAAAHRHRRRSSPHRRLLRPPNTNTSYDDDDPDPLVATAQNGDLGSGTSAAPDASCE</sequence>
<evidence type="ECO:0000313" key="3">
    <source>
        <dbReference type="EMBL" id="ELQ40081.1"/>
    </source>
</evidence>
<dbReference type="EMBL" id="JH793724">
    <property type="protein sequence ID" value="ELQ40081.1"/>
    <property type="molecule type" value="Genomic_DNA"/>
</dbReference>
<gene>
    <name evidence="3" type="ORF">OOU_Y34scaffold00462g35</name>
</gene>
<evidence type="ECO:0000256" key="1">
    <source>
        <dbReference type="SAM" id="MobiDB-lite"/>
    </source>
</evidence>
<organism evidence="3">
    <name type="scientific">Pyricularia oryzae (strain Y34)</name>
    <name type="common">Rice blast fungus</name>
    <name type="synonym">Magnaporthe oryzae</name>
    <dbReference type="NCBI Taxonomy" id="1143189"/>
    <lineage>
        <taxon>Eukaryota</taxon>
        <taxon>Fungi</taxon>
        <taxon>Dikarya</taxon>
        <taxon>Ascomycota</taxon>
        <taxon>Pezizomycotina</taxon>
        <taxon>Sordariomycetes</taxon>
        <taxon>Sordariomycetidae</taxon>
        <taxon>Magnaporthales</taxon>
        <taxon>Pyriculariaceae</taxon>
        <taxon>Pyricularia</taxon>
    </lineage>
</organism>
<keyword evidence="2" id="KW-0812">Transmembrane</keyword>
<feature type="transmembrane region" description="Helical" evidence="2">
    <location>
        <begin position="46"/>
        <end position="69"/>
    </location>
</feature>
<dbReference type="Proteomes" id="UP000011086">
    <property type="component" value="Unassembled WGS sequence"/>
</dbReference>
<proteinExistence type="predicted"/>
<keyword evidence="2" id="KW-0472">Membrane</keyword>
<feature type="region of interest" description="Disordered" evidence="1">
    <location>
        <begin position="131"/>
        <end position="178"/>
    </location>
</feature>
<reference evidence="3" key="1">
    <citation type="journal article" date="2012" name="PLoS Genet.">
        <title>Comparative analysis of the genomes of two field isolates of the rice blast fungus Magnaporthe oryzae.</title>
        <authorList>
            <person name="Xue M."/>
            <person name="Yang J."/>
            <person name="Li Z."/>
            <person name="Hu S."/>
            <person name="Yao N."/>
            <person name="Dean R.A."/>
            <person name="Zhao W."/>
            <person name="Shen M."/>
            <person name="Zhang H."/>
            <person name="Li C."/>
            <person name="Liu L."/>
            <person name="Cao L."/>
            <person name="Xu X."/>
            <person name="Xing Y."/>
            <person name="Hsiang T."/>
            <person name="Zhang Z."/>
            <person name="Xu J.R."/>
            <person name="Peng Y.L."/>
        </authorList>
    </citation>
    <scope>NUCLEOTIDE SEQUENCE</scope>
    <source>
        <strain evidence="3">Y34</strain>
    </source>
</reference>
<protein>
    <submittedName>
        <fullName evidence="3">Uncharacterized protein</fullName>
    </submittedName>
</protein>
<dbReference type="AlphaFoldDB" id="A0AA97PME1"/>
<accession>A0AA97PME1</accession>
<name>A0AA97PME1_PYRO3</name>
<feature type="compositionally biased region" description="Polar residues" evidence="1">
    <location>
        <begin position="159"/>
        <end position="170"/>
    </location>
</feature>
<evidence type="ECO:0000256" key="2">
    <source>
        <dbReference type="SAM" id="Phobius"/>
    </source>
</evidence>
<keyword evidence="2" id="KW-1133">Transmembrane helix</keyword>